<protein>
    <submittedName>
        <fullName evidence="4">J domain-containing protein</fullName>
    </submittedName>
</protein>
<dbReference type="SUPFAM" id="SSF46565">
    <property type="entry name" value="Chaperone J-domain"/>
    <property type="match status" value="1"/>
</dbReference>
<dbReference type="PROSITE" id="PS50076">
    <property type="entry name" value="DNAJ_2"/>
    <property type="match status" value="1"/>
</dbReference>
<dbReference type="Pfam" id="PF00226">
    <property type="entry name" value="DnaJ"/>
    <property type="match status" value="1"/>
</dbReference>
<dbReference type="Pfam" id="PF01556">
    <property type="entry name" value="DnaJ_C"/>
    <property type="match status" value="1"/>
</dbReference>
<evidence type="ECO:0000256" key="1">
    <source>
        <dbReference type="ARBA" id="ARBA00023186"/>
    </source>
</evidence>
<evidence type="ECO:0000313" key="4">
    <source>
        <dbReference type="EMBL" id="MCM2390531.1"/>
    </source>
</evidence>
<dbReference type="CDD" id="cd10747">
    <property type="entry name" value="DnaJ_C"/>
    <property type="match status" value="1"/>
</dbReference>
<name>A0ABT0UQJ7_9ACTN</name>
<sequence length="323" mass="34078">MARDYYDVLGVPRTADPAEIQQAFRTLARQYHPDINRDPAAEERFKEINEAYGVLADPDTRARYDRFGADFRQIPEDYDERVAAAQGFGGGAARSGAYGGGPYPGGRSTAGGWSDVGFDTSGVDFADLFGSVFGGQAGRGGGGPMPGADQEAELTLSVEEAYRGGRRKITLGGPSGQRGYDVNIPAGVVDGQRIRLAGEGGQGSGRGSAGDLYLVVHVAPHPRYRLSGRDIHVDLPITPWEAALGAAVPVTGPGGTGKVHIPPGSSTGRRLRLRGEGMPHPKGAAGDLYAEIQVMVPSAPSPRERELFEELSTVSTFDPRTPS</sequence>
<feature type="domain" description="J" evidence="3">
    <location>
        <begin position="4"/>
        <end position="68"/>
    </location>
</feature>
<dbReference type="InterPro" id="IPR008971">
    <property type="entry name" value="HSP40/DnaJ_pept-bd"/>
</dbReference>
<accession>A0ABT0UQJ7</accession>
<organism evidence="4 5">
    <name type="scientific">Streptomyces albipurpureus</name>
    <dbReference type="NCBI Taxonomy" id="2897419"/>
    <lineage>
        <taxon>Bacteria</taxon>
        <taxon>Bacillati</taxon>
        <taxon>Actinomycetota</taxon>
        <taxon>Actinomycetes</taxon>
        <taxon>Kitasatosporales</taxon>
        <taxon>Streptomycetaceae</taxon>
        <taxon>Streptomyces</taxon>
    </lineage>
</organism>
<evidence type="ECO:0000259" key="3">
    <source>
        <dbReference type="PROSITE" id="PS50076"/>
    </source>
</evidence>
<dbReference type="RefSeq" id="WP_250921092.1">
    <property type="nucleotide sequence ID" value="NZ_JAMQAW010000025.1"/>
</dbReference>
<dbReference type="PANTHER" id="PTHR43096">
    <property type="entry name" value="DNAJ HOMOLOG 1, MITOCHONDRIAL-RELATED"/>
    <property type="match status" value="1"/>
</dbReference>
<gene>
    <name evidence="4" type="ORF">NBG84_19895</name>
</gene>
<evidence type="ECO:0000256" key="2">
    <source>
        <dbReference type="SAM" id="MobiDB-lite"/>
    </source>
</evidence>
<dbReference type="SUPFAM" id="SSF49493">
    <property type="entry name" value="HSP40/DnaJ peptide-binding domain"/>
    <property type="match status" value="2"/>
</dbReference>
<feature type="compositionally biased region" description="Polar residues" evidence="2">
    <location>
        <begin position="312"/>
        <end position="323"/>
    </location>
</feature>
<reference evidence="4" key="1">
    <citation type="submission" date="2022-06" db="EMBL/GenBank/DDBJ databases">
        <title>Genome public.</title>
        <authorList>
            <person name="Sun Q."/>
        </authorList>
    </citation>
    <scope>NUCLEOTIDE SEQUENCE</scope>
    <source>
        <strain evidence="4">CWNU-1</strain>
    </source>
</reference>
<dbReference type="PANTHER" id="PTHR43096:SF52">
    <property type="entry name" value="DNAJ HOMOLOG 1, MITOCHONDRIAL-RELATED"/>
    <property type="match status" value="1"/>
</dbReference>
<comment type="caution">
    <text evidence="4">The sequence shown here is derived from an EMBL/GenBank/DDBJ whole genome shotgun (WGS) entry which is preliminary data.</text>
</comment>
<dbReference type="Gene3D" id="1.10.287.110">
    <property type="entry name" value="DnaJ domain"/>
    <property type="match status" value="1"/>
</dbReference>
<dbReference type="Proteomes" id="UP001431429">
    <property type="component" value="Unassembled WGS sequence"/>
</dbReference>
<dbReference type="InterPro" id="IPR036869">
    <property type="entry name" value="J_dom_sf"/>
</dbReference>
<dbReference type="InterPro" id="IPR002939">
    <property type="entry name" value="DnaJ_C"/>
</dbReference>
<feature type="region of interest" description="Disordered" evidence="2">
    <location>
        <begin position="300"/>
        <end position="323"/>
    </location>
</feature>
<dbReference type="CDD" id="cd06257">
    <property type="entry name" value="DnaJ"/>
    <property type="match status" value="1"/>
</dbReference>
<dbReference type="InterPro" id="IPR001623">
    <property type="entry name" value="DnaJ_domain"/>
</dbReference>
<evidence type="ECO:0000313" key="5">
    <source>
        <dbReference type="Proteomes" id="UP001431429"/>
    </source>
</evidence>
<keyword evidence="5" id="KW-1185">Reference proteome</keyword>
<dbReference type="EMBL" id="JAMQAW010000025">
    <property type="protein sequence ID" value="MCM2390531.1"/>
    <property type="molecule type" value="Genomic_DNA"/>
</dbReference>
<proteinExistence type="predicted"/>
<dbReference type="PRINTS" id="PR00625">
    <property type="entry name" value="JDOMAIN"/>
</dbReference>
<dbReference type="SMART" id="SM00271">
    <property type="entry name" value="DnaJ"/>
    <property type="match status" value="1"/>
</dbReference>
<keyword evidence="1" id="KW-0143">Chaperone</keyword>
<dbReference type="Gene3D" id="2.60.260.20">
    <property type="entry name" value="Urease metallochaperone UreE, N-terminal domain"/>
    <property type="match status" value="2"/>
</dbReference>